<dbReference type="EMBL" id="CP069029">
    <property type="protein sequence ID" value="QRC96973.1"/>
    <property type="molecule type" value="Genomic_DNA"/>
</dbReference>
<dbReference type="VEuPathDB" id="FungiDB:JI435_409880"/>
<dbReference type="Proteomes" id="UP000663193">
    <property type="component" value="Chromosome 7"/>
</dbReference>
<proteinExistence type="predicted"/>
<organism evidence="1 2">
    <name type="scientific">Phaeosphaeria nodorum (strain SN15 / ATCC MYA-4574 / FGSC 10173)</name>
    <name type="common">Glume blotch fungus</name>
    <name type="synonym">Parastagonospora nodorum</name>
    <dbReference type="NCBI Taxonomy" id="321614"/>
    <lineage>
        <taxon>Eukaryota</taxon>
        <taxon>Fungi</taxon>
        <taxon>Dikarya</taxon>
        <taxon>Ascomycota</taxon>
        <taxon>Pezizomycotina</taxon>
        <taxon>Dothideomycetes</taxon>
        <taxon>Pleosporomycetidae</taxon>
        <taxon>Pleosporales</taxon>
        <taxon>Pleosporineae</taxon>
        <taxon>Phaeosphaeriaceae</taxon>
        <taxon>Parastagonospora</taxon>
    </lineage>
</organism>
<protein>
    <submittedName>
        <fullName evidence="1">Uncharacterized protein</fullName>
    </submittedName>
</protein>
<reference evidence="2" key="1">
    <citation type="journal article" date="2021" name="BMC Genomics">
        <title>Chromosome-level genome assembly and manually-curated proteome of model necrotroph Parastagonospora nodorum Sn15 reveals a genome-wide trove of candidate effector homologs, and redundancy of virulence-related functions within an accessory chromosome.</title>
        <authorList>
            <person name="Bertazzoni S."/>
            <person name="Jones D.A.B."/>
            <person name="Phan H.T."/>
            <person name="Tan K.-C."/>
            <person name="Hane J.K."/>
        </authorList>
    </citation>
    <scope>NUCLEOTIDE SEQUENCE [LARGE SCALE GENOMIC DNA]</scope>
    <source>
        <strain evidence="2">SN15 / ATCC MYA-4574 / FGSC 10173)</strain>
    </source>
</reference>
<gene>
    <name evidence="1" type="ORF">JI435_409880</name>
</gene>
<dbReference type="AlphaFoldDB" id="A0A7U2I022"/>
<sequence length="73" mass="8357">MSGDLYAKAIQTLEDVSILSMARLYNKVAEQLIEYGLNVVSRIAHTQSLWINTLSERTDNCRKRRRLDDASQS</sequence>
<evidence type="ECO:0000313" key="2">
    <source>
        <dbReference type="Proteomes" id="UP000663193"/>
    </source>
</evidence>
<evidence type="ECO:0000313" key="1">
    <source>
        <dbReference type="EMBL" id="QRC96973.1"/>
    </source>
</evidence>
<accession>A0A7U2I022</accession>
<keyword evidence="2" id="KW-1185">Reference proteome</keyword>
<name>A0A7U2I022_PHANO</name>